<evidence type="ECO:0000256" key="4">
    <source>
        <dbReference type="ARBA" id="ARBA00022989"/>
    </source>
</evidence>
<dbReference type="AlphaFoldDB" id="A0A8D2D3D1"/>
<keyword evidence="4 6" id="KW-1133">Transmembrane helix</keyword>
<dbReference type="GO" id="GO:0005737">
    <property type="term" value="C:cytoplasm"/>
    <property type="evidence" value="ECO:0007669"/>
    <property type="project" value="TreeGrafter"/>
</dbReference>
<organism evidence="7 8">
    <name type="scientific">Sciurus vulgaris</name>
    <name type="common">Eurasian red squirrel</name>
    <dbReference type="NCBI Taxonomy" id="55149"/>
    <lineage>
        <taxon>Eukaryota</taxon>
        <taxon>Metazoa</taxon>
        <taxon>Chordata</taxon>
        <taxon>Craniata</taxon>
        <taxon>Vertebrata</taxon>
        <taxon>Euteleostomi</taxon>
        <taxon>Mammalia</taxon>
        <taxon>Eutheria</taxon>
        <taxon>Euarchontoglires</taxon>
        <taxon>Glires</taxon>
        <taxon>Rodentia</taxon>
        <taxon>Sciuromorpha</taxon>
        <taxon>Sciuridae</taxon>
        <taxon>Sciurinae</taxon>
        <taxon>Sciurini</taxon>
        <taxon>Sciurus</taxon>
    </lineage>
</organism>
<dbReference type="Proteomes" id="UP000694564">
    <property type="component" value="Unassembled WGS sequence"/>
</dbReference>
<comment type="subcellular location">
    <subcellularLocation>
        <location evidence="1">Membrane</location>
        <topology evidence="1">Single-pass type I membrane protein</topology>
    </subcellularLocation>
</comment>
<evidence type="ECO:0000256" key="2">
    <source>
        <dbReference type="ARBA" id="ARBA00022692"/>
    </source>
</evidence>
<sequence length="116" mass="13340">MVPGGARGPTPFRKILPPGSLCKLSSARWGVCWVNFEALIIAMSVLGGTVLLGITVCCCFCCQWKRSQKPDKGGEWAMREQEERRVWQEERRAEMKLRHEEIRKKNMVCLKNKSRM</sequence>
<keyword evidence="2 6" id="KW-0812">Transmembrane</keyword>
<evidence type="ECO:0008006" key="9">
    <source>
        <dbReference type="Google" id="ProtNLM"/>
    </source>
</evidence>
<dbReference type="GO" id="GO:0006606">
    <property type="term" value="P:protein import into nucleus"/>
    <property type="evidence" value="ECO:0007669"/>
    <property type="project" value="TreeGrafter"/>
</dbReference>
<evidence type="ECO:0000256" key="6">
    <source>
        <dbReference type="SAM" id="Phobius"/>
    </source>
</evidence>
<dbReference type="PANTHER" id="PTHR15191:SF14">
    <property type="entry name" value="PITUITARY TUMOR-TRANSFORMING GENE 1 PROTEIN-INTERACTING PROTEIN"/>
    <property type="match status" value="1"/>
</dbReference>
<keyword evidence="5 6" id="KW-0472">Membrane</keyword>
<dbReference type="GO" id="GO:0005634">
    <property type="term" value="C:nucleus"/>
    <property type="evidence" value="ECO:0007669"/>
    <property type="project" value="TreeGrafter"/>
</dbReference>
<proteinExistence type="predicted"/>
<reference evidence="7" key="2">
    <citation type="submission" date="2025-09" db="UniProtKB">
        <authorList>
            <consortium name="Ensembl"/>
        </authorList>
    </citation>
    <scope>IDENTIFICATION</scope>
</reference>
<dbReference type="OrthoDB" id="5829916at2759"/>
<evidence type="ECO:0000256" key="5">
    <source>
        <dbReference type="ARBA" id="ARBA00023136"/>
    </source>
</evidence>
<evidence type="ECO:0000256" key="1">
    <source>
        <dbReference type="ARBA" id="ARBA00004479"/>
    </source>
</evidence>
<keyword evidence="8" id="KW-1185">Reference proteome</keyword>
<dbReference type="PANTHER" id="PTHR15191">
    <property type="entry name" value="PROTEIN CBG20567"/>
    <property type="match status" value="1"/>
</dbReference>
<accession>A0A8D2D3D1</accession>
<dbReference type="GO" id="GO:0016020">
    <property type="term" value="C:membrane"/>
    <property type="evidence" value="ECO:0007669"/>
    <property type="project" value="UniProtKB-SubCell"/>
</dbReference>
<protein>
    <recommendedName>
        <fullName evidence="9">PTTG1 interacting protein</fullName>
    </recommendedName>
</protein>
<dbReference type="InterPro" id="IPR052304">
    <property type="entry name" value="PTTG1IP"/>
</dbReference>
<name>A0A8D2D3D1_SCIVU</name>
<evidence type="ECO:0000256" key="3">
    <source>
        <dbReference type="ARBA" id="ARBA00022729"/>
    </source>
</evidence>
<evidence type="ECO:0000313" key="7">
    <source>
        <dbReference type="Ensembl" id="ENSSVLP00005018599.1"/>
    </source>
</evidence>
<feature type="transmembrane region" description="Helical" evidence="6">
    <location>
        <begin position="38"/>
        <end position="62"/>
    </location>
</feature>
<evidence type="ECO:0000313" key="8">
    <source>
        <dbReference type="Proteomes" id="UP000694564"/>
    </source>
</evidence>
<dbReference type="Ensembl" id="ENSSVLT00005020705.1">
    <property type="protein sequence ID" value="ENSSVLP00005018599.1"/>
    <property type="gene ID" value="ENSSVLG00005014919.1"/>
</dbReference>
<keyword evidence="3" id="KW-0732">Signal</keyword>
<reference evidence="7" key="1">
    <citation type="submission" date="2025-08" db="UniProtKB">
        <authorList>
            <consortium name="Ensembl"/>
        </authorList>
    </citation>
    <scope>IDENTIFICATION</scope>
</reference>
<dbReference type="GeneTree" id="ENSGT00390000004977"/>